<accession>A0A2L2XMG3</accession>
<proteinExistence type="predicted"/>
<dbReference type="Proteomes" id="UP000239549">
    <property type="component" value="Unassembled WGS sequence"/>
</dbReference>
<dbReference type="GO" id="GO:0003723">
    <property type="term" value="F:RNA binding"/>
    <property type="evidence" value="ECO:0007669"/>
    <property type="project" value="UniProtKB-KW"/>
</dbReference>
<dbReference type="SUPFAM" id="SSF54285">
    <property type="entry name" value="MoaD/ThiS"/>
    <property type="match status" value="1"/>
</dbReference>
<evidence type="ECO:0000313" key="2">
    <source>
        <dbReference type="EMBL" id="GBF35141.1"/>
    </source>
</evidence>
<dbReference type="InterPro" id="IPR003749">
    <property type="entry name" value="ThiS/MoaD-like"/>
</dbReference>
<dbReference type="InterPro" id="IPR016155">
    <property type="entry name" value="Mopterin_synth/thiamin_S_b"/>
</dbReference>
<dbReference type="Gene3D" id="3.10.20.30">
    <property type="match status" value="1"/>
</dbReference>
<comment type="caution">
    <text evidence="2">The sequence shown here is derived from an EMBL/GenBank/DDBJ whole genome shotgun (WGS) entry which is preliminary data.</text>
</comment>
<gene>
    <name evidence="2" type="ORF">DCCM_4264</name>
</gene>
<organism evidence="2 3">
    <name type="scientific">Desulfocucumis palustris</name>
    <dbReference type="NCBI Taxonomy" id="1898651"/>
    <lineage>
        <taxon>Bacteria</taxon>
        <taxon>Bacillati</taxon>
        <taxon>Bacillota</taxon>
        <taxon>Clostridia</taxon>
        <taxon>Eubacteriales</taxon>
        <taxon>Desulfocucumaceae</taxon>
        <taxon>Desulfocucumis</taxon>
    </lineage>
</organism>
<dbReference type="Pfam" id="PF02597">
    <property type="entry name" value="ThiS"/>
    <property type="match status" value="1"/>
</dbReference>
<sequence length="103" mass="11392">MQKGAIVLDNGACVEVRAFSFIKEIFDRRGWPFPMEVPLEQECTAAELAEKLEIPPEKIEAVFVNGIIRKLNESVKPGDRVAFVPPGTPGPYRVILGIVGKKE</sequence>
<protein>
    <recommendedName>
        <fullName evidence="4">ThiamineS protein</fullName>
    </recommendedName>
</protein>
<dbReference type="AlphaFoldDB" id="A0A2L2XMG3"/>
<name>A0A2L2XMG3_9FIRM</name>
<dbReference type="PROSITE" id="PS50889">
    <property type="entry name" value="S4"/>
    <property type="match status" value="1"/>
</dbReference>
<dbReference type="InterPro" id="IPR012675">
    <property type="entry name" value="Beta-grasp_dom_sf"/>
</dbReference>
<keyword evidence="3" id="KW-1185">Reference proteome</keyword>
<reference evidence="3" key="1">
    <citation type="submission" date="2018-02" db="EMBL/GenBank/DDBJ databases">
        <title>Genome sequence of Desulfocucumis palustris strain NAW-5.</title>
        <authorList>
            <person name="Watanabe M."/>
            <person name="Kojima H."/>
            <person name="Fukui M."/>
        </authorList>
    </citation>
    <scope>NUCLEOTIDE SEQUENCE [LARGE SCALE GENOMIC DNA]</scope>
    <source>
        <strain evidence="3">NAW-5</strain>
    </source>
</reference>
<dbReference type="EMBL" id="BFAV01000157">
    <property type="protein sequence ID" value="GBF35141.1"/>
    <property type="molecule type" value="Genomic_DNA"/>
</dbReference>
<evidence type="ECO:0000256" key="1">
    <source>
        <dbReference type="PROSITE-ProRule" id="PRU00182"/>
    </source>
</evidence>
<keyword evidence="1" id="KW-0694">RNA-binding</keyword>
<evidence type="ECO:0000313" key="3">
    <source>
        <dbReference type="Proteomes" id="UP000239549"/>
    </source>
</evidence>
<evidence type="ECO:0008006" key="4">
    <source>
        <dbReference type="Google" id="ProtNLM"/>
    </source>
</evidence>